<evidence type="ECO:0000259" key="2">
    <source>
        <dbReference type="Pfam" id="PF00582"/>
    </source>
</evidence>
<feature type="domain" description="UspA" evidence="2">
    <location>
        <begin position="2"/>
        <end position="148"/>
    </location>
</feature>
<gene>
    <name evidence="3" type="ORF">GCM10023183_01750</name>
</gene>
<dbReference type="RefSeq" id="WP_345161373.1">
    <property type="nucleotide sequence ID" value="NZ_BAABGX010000001.1"/>
</dbReference>
<dbReference type="EMBL" id="BAABGX010000001">
    <property type="protein sequence ID" value="GAA4295662.1"/>
    <property type="molecule type" value="Genomic_DNA"/>
</dbReference>
<protein>
    <recommendedName>
        <fullName evidence="2">UspA domain-containing protein</fullName>
    </recommendedName>
</protein>
<dbReference type="Pfam" id="PF00582">
    <property type="entry name" value="Usp"/>
    <property type="match status" value="1"/>
</dbReference>
<keyword evidence="4" id="KW-1185">Reference proteome</keyword>
<evidence type="ECO:0000313" key="4">
    <source>
        <dbReference type="Proteomes" id="UP001501844"/>
    </source>
</evidence>
<name>A0ABP8F5P4_9BACT</name>
<organism evidence="3 4">
    <name type="scientific">Nibribacter koreensis</name>
    <dbReference type="NCBI Taxonomy" id="1084519"/>
    <lineage>
        <taxon>Bacteria</taxon>
        <taxon>Pseudomonadati</taxon>
        <taxon>Bacteroidota</taxon>
        <taxon>Cytophagia</taxon>
        <taxon>Cytophagales</taxon>
        <taxon>Hymenobacteraceae</taxon>
        <taxon>Nibribacter</taxon>
    </lineage>
</organism>
<dbReference type="CDD" id="cd00293">
    <property type="entry name" value="USP-like"/>
    <property type="match status" value="1"/>
</dbReference>
<comment type="caution">
    <text evidence="3">The sequence shown here is derived from an EMBL/GenBank/DDBJ whole genome shotgun (WGS) entry which is preliminary data.</text>
</comment>
<proteinExistence type="inferred from homology"/>
<sequence>MEPIVCGTDFTLSSINATFYANELAHWLDTKLVLFHATKSAAPPILVSEPPAQSTGQEPGRDTEAIRLKLLDDLLHSLQKKDWTKPIAYEKRLQNASLTEMAQALVQEVQAGLLVLGNEGAQNLQEVLYYTTAANVIKASPCPILIVPPKATFRPLHTIVFAIDLEDRPRLDTALLTALASLFKAEIIFLYVLPNLVEEGLEGLKSSFVNRTKDVAYPHVSFHIEFNPRIEEGISQYCRRKHADLLVMVSQLHDYTRHLIDDFYHQDQSFHTYLPILLLPNHRKLD</sequence>
<dbReference type="InterPro" id="IPR006016">
    <property type="entry name" value="UspA"/>
</dbReference>
<dbReference type="InterPro" id="IPR006015">
    <property type="entry name" value="Universal_stress_UspA"/>
</dbReference>
<dbReference type="Gene3D" id="3.40.50.12370">
    <property type="match status" value="1"/>
</dbReference>
<evidence type="ECO:0000313" key="3">
    <source>
        <dbReference type="EMBL" id="GAA4295662.1"/>
    </source>
</evidence>
<accession>A0ABP8F5P4</accession>
<comment type="similarity">
    <text evidence="1">Belongs to the universal stress protein A family.</text>
</comment>
<dbReference type="SUPFAM" id="SSF52402">
    <property type="entry name" value="Adenine nucleotide alpha hydrolases-like"/>
    <property type="match status" value="2"/>
</dbReference>
<dbReference type="Proteomes" id="UP001501844">
    <property type="component" value="Unassembled WGS sequence"/>
</dbReference>
<evidence type="ECO:0000256" key="1">
    <source>
        <dbReference type="ARBA" id="ARBA00008791"/>
    </source>
</evidence>
<dbReference type="PRINTS" id="PR01438">
    <property type="entry name" value="UNVRSLSTRESS"/>
</dbReference>
<reference evidence="4" key="1">
    <citation type="journal article" date="2019" name="Int. J. Syst. Evol. Microbiol.">
        <title>The Global Catalogue of Microorganisms (GCM) 10K type strain sequencing project: providing services to taxonomists for standard genome sequencing and annotation.</title>
        <authorList>
            <consortium name="The Broad Institute Genomics Platform"/>
            <consortium name="The Broad Institute Genome Sequencing Center for Infectious Disease"/>
            <person name="Wu L."/>
            <person name="Ma J."/>
        </authorList>
    </citation>
    <scope>NUCLEOTIDE SEQUENCE [LARGE SCALE GENOMIC DNA]</scope>
    <source>
        <strain evidence="4">JCM 17917</strain>
    </source>
</reference>